<protein>
    <submittedName>
        <fullName evidence="3">GTPase Era</fullName>
    </submittedName>
</protein>
<feature type="domain" description="Dynamin N-terminal" evidence="2">
    <location>
        <begin position="13"/>
        <end position="160"/>
    </location>
</feature>
<evidence type="ECO:0000256" key="1">
    <source>
        <dbReference type="SAM" id="MobiDB-lite"/>
    </source>
</evidence>
<proteinExistence type="predicted"/>
<evidence type="ECO:0000313" key="4">
    <source>
        <dbReference type="Proteomes" id="UP000193224"/>
    </source>
</evidence>
<name>A0A1X7BVU6_9RHOB</name>
<dbReference type="EMBL" id="FWXB01000016">
    <property type="protein sequence ID" value="SMC13748.1"/>
    <property type="molecule type" value="Genomic_DNA"/>
</dbReference>
<keyword evidence="4" id="KW-1185">Reference proteome</keyword>
<dbReference type="AlphaFoldDB" id="A0A1X7BVU6"/>
<dbReference type="InterPro" id="IPR027417">
    <property type="entry name" value="P-loop_NTPase"/>
</dbReference>
<reference evidence="3 4" key="1">
    <citation type="submission" date="2017-03" db="EMBL/GenBank/DDBJ databases">
        <authorList>
            <person name="Afonso C.L."/>
            <person name="Miller P.J."/>
            <person name="Scott M.A."/>
            <person name="Spackman E."/>
            <person name="Goraichik I."/>
            <person name="Dimitrov K.M."/>
            <person name="Suarez D.L."/>
            <person name="Swayne D.E."/>
        </authorList>
    </citation>
    <scope>NUCLEOTIDE SEQUENCE [LARGE SCALE GENOMIC DNA]</scope>
    <source>
        <strain evidence="3 4">CECT 7745</strain>
    </source>
</reference>
<dbReference type="Pfam" id="PF00350">
    <property type="entry name" value="Dynamin_N"/>
    <property type="match status" value="1"/>
</dbReference>
<evidence type="ECO:0000259" key="2">
    <source>
        <dbReference type="Pfam" id="PF00350"/>
    </source>
</evidence>
<dbReference type="InterPro" id="IPR045063">
    <property type="entry name" value="Dynamin_N"/>
</dbReference>
<dbReference type="SUPFAM" id="SSF52540">
    <property type="entry name" value="P-loop containing nucleoside triphosphate hydrolases"/>
    <property type="match status" value="1"/>
</dbReference>
<dbReference type="Proteomes" id="UP000193224">
    <property type="component" value="Unassembled WGS sequence"/>
</dbReference>
<dbReference type="RefSeq" id="WP_085801679.1">
    <property type="nucleotide sequence ID" value="NZ_FWXB01000016.1"/>
</dbReference>
<organism evidence="3 4">
    <name type="scientific">Roseovarius aestuarii</name>
    <dbReference type="NCBI Taxonomy" id="475083"/>
    <lineage>
        <taxon>Bacteria</taxon>
        <taxon>Pseudomonadati</taxon>
        <taxon>Pseudomonadota</taxon>
        <taxon>Alphaproteobacteria</taxon>
        <taxon>Rhodobacterales</taxon>
        <taxon>Roseobacteraceae</taxon>
        <taxon>Roseovarius</taxon>
    </lineage>
</organism>
<sequence length="288" mass="32232">MREPSNKNSKPCIALMGEFSAGKSTLANLLIGSDPLPVQVIATQLPPVWISYGDEAPYRSDLEGNQYPVDVDNLAEAPLEDTAYIRIFCNEDILMQCDLLDMPGISDPNMSSEVWQRMISKANGVLWCSHATQAWRQSEAAVWADLPDELYDRSLLLLTRIDKITSDRDRQKIVKRVRKETQGQFLDCLPISLLQATGEQDDYETWAKSGAEEFAKKLAELLQKLSSDLATHPQETSERDGTRPLKLPAFEGPDKPAEAAEVIDDAPSRIMPRRVIATSSEQRLRNES</sequence>
<feature type="region of interest" description="Disordered" evidence="1">
    <location>
        <begin position="230"/>
        <end position="288"/>
    </location>
</feature>
<dbReference type="Gene3D" id="3.40.50.300">
    <property type="entry name" value="P-loop containing nucleotide triphosphate hydrolases"/>
    <property type="match status" value="1"/>
</dbReference>
<gene>
    <name evidence="3" type="ORF">ROA7745_03607</name>
</gene>
<evidence type="ECO:0000313" key="3">
    <source>
        <dbReference type="EMBL" id="SMC13748.1"/>
    </source>
</evidence>
<accession>A0A1X7BVU6</accession>
<dbReference type="OrthoDB" id="5477114at2"/>